<keyword evidence="3" id="KW-1185">Reference proteome</keyword>
<reference evidence="2" key="1">
    <citation type="submission" date="2022-11" db="EMBL/GenBank/DDBJ databases">
        <title>Centuries of genome instability and evolution in soft-shell clam transmissible cancer (bioRxiv).</title>
        <authorList>
            <person name="Hart S.F.M."/>
            <person name="Yonemitsu M.A."/>
            <person name="Giersch R.M."/>
            <person name="Beal B.F."/>
            <person name="Arriagada G."/>
            <person name="Davis B.W."/>
            <person name="Ostrander E.A."/>
            <person name="Goff S.P."/>
            <person name="Metzger M.J."/>
        </authorList>
    </citation>
    <scope>NUCLEOTIDE SEQUENCE</scope>
    <source>
        <strain evidence="2">MELC-2E11</strain>
        <tissue evidence="2">Siphon/mantle</tissue>
    </source>
</reference>
<dbReference type="EMBL" id="CP111023">
    <property type="protein sequence ID" value="WAR22383.1"/>
    <property type="molecule type" value="Genomic_DNA"/>
</dbReference>
<feature type="non-terminal residue" evidence="2">
    <location>
        <position position="1"/>
    </location>
</feature>
<dbReference type="InterPro" id="IPR011335">
    <property type="entry name" value="Restrct_endonuc-II-like"/>
</dbReference>
<sequence>MFTLHWILLEEPKPPQLPLPLIEDVLGTFHHKIHAHILGDHLFCLRKRAPIQWGITHEKNGLDAYCRTGGMTLVQTGIWHHESGILGASPDGFVQGDYCGRVHLQDKEQPVMSPDIIEVKCPFSAKDMTITEACHSKKDFYL</sequence>
<proteinExistence type="predicted"/>
<dbReference type="Pfam" id="PF09588">
    <property type="entry name" value="YqaJ"/>
    <property type="match status" value="1"/>
</dbReference>
<dbReference type="InterPro" id="IPR011604">
    <property type="entry name" value="PDDEXK-like_dom_sf"/>
</dbReference>
<name>A0ABY7FJK2_MYAAR</name>
<evidence type="ECO:0000259" key="1">
    <source>
        <dbReference type="Pfam" id="PF09588"/>
    </source>
</evidence>
<dbReference type="InterPro" id="IPR019080">
    <property type="entry name" value="YqaJ_viral_recombinase"/>
</dbReference>
<gene>
    <name evidence="2" type="ORF">MAR_016357</name>
</gene>
<dbReference type="InterPro" id="IPR051703">
    <property type="entry name" value="NF-kappa-B_Signaling_Reg"/>
</dbReference>
<evidence type="ECO:0000313" key="3">
    <source>
        <dbReference type="Proteomes" id="UP001164746"/>
    </source>
</evidence>
<organism evidence="2 3">
    <name type="scientific">Mya arenaria</name>
    <name type="common">Soft-shell clam</name>
    <dbReference type="NCBI Taxonomy" id="6604"/>
    <lineage>
        <taxon>Eukaryota</taxon>
        <taxon>Metazoa</taxon>
        <taxon>Spiralia</taxon>
        <taxon>Lophotrochozoa</taxon>
        <taxon>Mollusca</taxon>
        <taxon>Bivalvia</taxon>
        <taxon>Autobranchia</taxon>
        <taxon>Heteroconchia</taxon>
        <taxon>Euheterodonta</taxon>
        <taxon>Imparidentia</taxon>
        <taxon>Neoheterodontei</taxon>
        <taxon>Myida</taxon>
        <taxon>Myoidea</taxon>
        <taxon>Myidae</taxon>
        <taxon>Mya</taxon>
    </lineage>
</organism>
<dbReference type="PANTHER" id="PTHR46609">
    <property type="entry name" value="EXONUCLEASE, PHAGE-TYPE/RECB, C-TERMINAL DOMAIN-CONTAINING PROTEIN"/>
    <property type="match status" value="1"/>
</dbReference>
<dbReference type="SUPFAM" id="SSF52980">
    <property type="entry name" value="Restriction endonuclease-like"/>
    <property type="match status" value="1"/>
</dbReference>
<dbReference type="Gene3D" id="3.90.320.10">
    <property type="match status" value="1"/>
</dbReference>
<protein>
    <recommendedName>
        <fullName evidence="1">YqaJ viral recombinase domain-containing protein</fullName>
    </recommendedName>
</protein>
<feature type="domain" description="YqaJ viral recombinase" evidence="1">
    <location>
        <begin position="47"/>
        <end position="130"/>
    </location>
</feature>
<evidence type="ECO:0000313" key="2">
    <source>
        <dbReference type="EMBL" id="WAR22383.1"/>
    </source>
</evidence>
<accession>A0ABY7FJK2</accession>
<dbReference type="PANTHER" id="PTHR46609:SF8">
    <property type="entry name" value="YQAJ VIRAL RECOMBINASE DOMAIN-CONTAINING PROTEIN"/>
    <property type="match status" value="1"/>
</dbReference>
<dbReference type="Proteomes" id="UP001164746">
    <property type="component" value="Chromosome 12"/>
</dbReference>